<dbReference type="PANTHER" id="PTHR24292:SF54">
    <property type="entry name" value="CYP9F3-RELATED"/>
    <property type="match status" value="1"/>
</dbReference>
<keyword evidence="8" id="KW-0492">Microsome</keyword>
<evidence type="ECO:0000256" key="7">
    <source>
        <dbReference type="ARBA" id="ARBA00022824"/>
    </source>
</evidence>
<evidence type="ECO:0000256" key="10">
    <source>
        <dbReference type="ARBA" id="ARBA00023004"/>
    </source>
</evidence>
<evidence type="ECO:0000256" key="8">
    <source>
        <dbReference type="ARBA" id="ARBA00022848"/>
    </source>
</evidence>
<keyword evidence="13" id="KW-1133">Transmembrane helix</keyword>
<comment type="cofactor">
    <cofactor evidence="1">
        <name>heme</name>
        <dbReference type="ChEBI" id="CHEBI:30413"/>
    </cofactor>
</comment>
<dbReference type="PRINTS" id="PR00463">
    <property type="entry name" value="EP450I"/>
</dbReference>
<evidence type="ECO:0000256" key="12">
    <source>
        <dbReference type="ARBA" id="ARBA00023136"/>
    </source>
</evidence>
<evidence type="ECO:0000256" key="11">
    <source>
        <dbReference type="ARBA" id="ARBA00023033"/>
    </source>
</evidence>
<organism evidence="14 15">
    <name type="scientific">Rhynchophorus ferrugineus</name>
    <name type="common">Red palm weevil</name>
    <name type="synonym">Curculio ferrugineus</name>
    <dbReference type="NCBI Taxonomy" id="354439"/>
    <lineage>
        <taxon>Eukaryota</taxon>
        <taxon>Metazoa</taxon>
        <taxon>Ecdysozoa</taxon>
        <taxon>Arthropoda</taxon>
        <taxon>Hexapoda</taxon>
        <taxon>Insecta</taxon>
        <taxon>Pterygota</taxon>
        <taxon>Neoptera</taxon>
        <taxon>Endopterygota</taxon>
        <taxon>Coleoptera</taxon>
        <taxon>Polyphaga</taxon>
        <taxon>Cucujiformia</taxon>
        <taxon>Curculionidae</taxon>
        <taxon>Dryophthorinae</taxon>
        <taxon>Rhynchophorus</taxon>
    </lineage>
</organism>
<name>A0A834M9R9_RHYFE</name>
<keyword evidence="12 13" id="KW-0472">Membrane</keyword>
<dbReference type="InterPro" id="IPR001128">
    <property type="entry name" value="Cyt_P450"/>
</dbReference>
<dbReference type="GO" id="GO:0005506">
    <property type="term" value="F:iron ion binding"/>
    <property type="evidence" value="ECO:0007669"/>
    <property type="project" value="InterPro"/>
</dbReference>
<evidence type="ECO:0000256" key="2">
    <source>
        <dbReference type="ARBA" id="ARBA00004174"/>
    </source>
</evidence>
<dbReference type="Proteomes" id="UP000625711">
    <property type="component" value="Unassembled WGS sequence"/>
</dbReference>
<dbReference type="GO" id="GO:0016705">
    <property type="term" value="F:oxidoreductase activity, acting on paired donors, with incorporation or reduction of molecular oxygen"/>
    <property type="evidence" value="ECO:0007669"/>
    <property type="project" value="InterPro"/>
</dbReference>
<dbReference type="EMBL" id="JAACXV010014142">
    <property type="protein sequence ID" value="KAF7270029.1"/>
    <property type="molecule type" value="Genomic_DNA"/>
</dbReference>
<evidence type="ECO:0000256" key="9">
    <source>
        <dbReference type="ARBA" id="ARBA00023002"/>
    </source>
</evidence>
<dbReference type="Gene3D" id="1.10.630.10">
    <property type="entry name" value="Cytochrome P450"/>
    <property type="match status" value="1"/>
</dbReference>
<dbReference type="InterPro" id="IPR036396">
    <property type="entry name" value="Cyt_P450_sf"/>
</dbReference>
<evidence type="ECO:0008006" key="16">
    <source>
        <dbReference type="Google" id="ProtNLM"/>
    </source>
</evidence>
<evidence type="ECO:0000256" key="13">
    <source>
        <dbReference type="SAM" id="Phobius"/>
    </source>
</evidence>
<keyword evidence="6" id="KW-0479">Metal-binding</keyword>
<keyword evidence="15" id="KW-1185">Reference proteome</keyword>
<dbReference type="SUPFAM" id="SSF48264">
    <property type="entry name" value="Cytochrome P450"/>
    <property type="match status" value="1"/>
</dbReference>
<proteinExistence type="inferred from homology"/>
<comment type="similarity">
    <text evidence="4">Belongs to the cytochrome P450 family.</text>
</comment>
<evidence type="ECO:0000256" key="1">
    <source>
        <dbReference type="ARBA" id="ARBA00001971"/>
    </source>
</evidence>
<evidence type="ECO:0000313" key="14">
    <source>
        <dbReference type="EMBL" id="KAF7270029.1"/>
    </source>
</evidence>
<reference evidence="14" key="1">
    <citation type="submission" date="2020-08" db="EMBL/GenBank/DDBJ databases">
        <title>Genome sequencing and assembly of the red palm weevil Rhynchophorus ferrugineus.</title>
        <authorList>
            <person name="Dias G.B."/>
            <person name="Bergman C.M."/>
            <person name="Manee M."/>
        </authorList>
    </citation>
    <scope>NUCLEOTIDE SEQUENCE</scope>
    <source>
        <strain evidence="14">AA-2017</strain>
        <tissue evidence="14">Whole larva</tissue>
    </source>
</reference>
<gene>
    <name evidence="14" type="ORF">GWI33_016971</name>
</gene>
<evidence type="ECO:0000313" key="15">
    <source>
        <dbReference type="Proteomes" id="UP000625711"/>
    </source>
</evidence>
<accession>A0A834M9R9</accession>
<comment type="caution">
    <text evidence="14">The sequence shown here is derived from an EMBL/GenBank/DDBJ whole genome shotgun (WGS) entry which is preliminary data.</text>
</comment>
<dbReference type="InterPro" id="IPR050476">
    <property type="entry name" value="Insect_CytP450_Detox"/>
</dbReference>
<evidence type="ECO:0000256" key="4">
    <source>
        <dbReference type="ARBA" id="ARBA00010617"/>
    </source>
</evidence>
<keyword evidence="7" id="KW-0256">Endoplasmic reticulum</keyword>
<protein>
    <recommendedName>
        <fullName evidence="16">Cytochrome P450</fullName>
    </recommendedName>
</protein>
<keyword evidence="11" id="KW-0503">Monooxygenase</keyword>
<dbReference type="OrthoDB" id="1470350at2759"/>
<dbReference type="InterPro" id="IPR002401">
    <property type="entry name" value="Cyt_P450_E_grp-I"/>
</dbReference>
<evidence type="ECO:0000256" key="5">
    <source>
        <dbReference type="ARBA" id="ARBA00022617"/>
    </source>
</evidence>
<dbReference type="GO" id="GO:0020037">
    <property type="term" value="F:heme binding"/>
    <property type="evidence" value="ECO:0007669"/>
    <property type="project" value="InterPro"/>
</dbReference>
<dbReference type="GO" id="GO:0004497">
    <property type="term" value="F:monooxygenase activity"/>
    <property type="evidence" value="ECO:0007669"/>
    <property type="project" value="UniProtKB-KW"/>
</dbReference>
<keyword evidence="13" id="KW-0812">Transmembrane</keyword>
<keyword evidence="9" id="KW-0560">Oxidoreductase</keyword>
<evidence type="ECO:0000256" key="3">
    <source>
        <dbReference type="ARBA" id="ARBA00004406"/>
    </source>
</evidence>
<sequence>MSLDDFCYEEKLPFVKYLNEKVLLYCITLLAFAGIFLLIWVIQNYTFFEKAKILRGSLPKLPYGNLNNVVNKDNTIYEMLWKNYNRFKRKQCDIGGVFFFTKPVVVVVKPEYIQEVLDNSDNFKQVFPEQVSQNIGEIFTSNSANSFIQKYRESLRGVLSEKLQNYDFSTVLRSHLLEMASLAFGLNSPSLVEEINHILKAKTDAKLKYHLGLCYPLLKSRNSSLYRNLNSLFVDITQARKTNDNSYDDIIQYFMDFQRKSSTEPKIISRILFDLYADVLTHTYSVVFACFCELSKNEDVQDELLGEIRRYNKKHSVMDIDSLKELEYLNAVVLETLRKYPPVPFILKIAQKDFTLNNVQFPKGVLTAISILGIHRNPDNYTNPEDFDPDRFAEQTNSAFLPFGNKIEENVFKLVVLFTKLLIIDTLTALKVSRKNDSNAVLKFDRNLIPLRLSESYLLTFENL</sequence>
<feature type="transmembrane region" description="Helical" evidence="13">
    <location>
        <begin position="22"/>
        <end position="42"/>
    </location>
</feature>
<dbReference type="AlphaFoldDB" id="A0A834M9R9"/>
<dbReference type="PANTHER" id="PTHR24292">
    <property type="entry name" value="CYTOCHROME P450"/>
    <property type="match status" value="1"/>
</dbReference>
<comment type="subcellular location">
    <subcellularLocation>
        <location evidence="3">Endoplasmic reticulum membrane</location>
        <topology evidence="3">Peripheral membrane protein</topology>
    </subcellularLocation>
    <subcellularLocation>
        <location evidence="2">Microsome membrane</location>
        <topology evidence="2">Peripheral membrane protein</topology>
    </subcellularLocation>
</comment>
<dbReference type="Pfam" id="PF00067">
    <property type="entry name" value="p450"/>
    <property type="match status" value="1"/>
</dbReference>
<keyword evidence="10" id="KW-0408">Iron</keyword>
<evidence type="ECO:0000256" key="6">
    <source>
        <dbReference type="ARBA" id="ARBA00022723"/>
    </source>
</evidence>
<keyword evidence="5" id="KW-0349">Heme</keyword>
<dbReference type="GO" id="GO:0005789">
    <property type="term" value="C:endoplasmic reticulum membrane"/>
    <property type="evidence" value="ECO:0007669"/>
    <property type="project" value="UniProtKB-SubCell"/>
</dbReference>